<evidence type="ECO:0000259" key="4">
    <source>
        <dbReference type="PROSITE" id="PS50887"/>
    </source>
</evidence>
<dbReference type="InterPro" id="IPR035919">
    <property type="entry name" value="EAL_sf"/>
</dbReference>
<dbReference type="SMART" id="SM00091">
    <property type="entry name" value="PAS"/>
    <property type="match status" value="1"/>
</dbReference>
<evidence type="ECO:0000313" key="5">
    <source>
        <dbReference type="EMBL" id="URN95299.1"/>
    </source>
</evidence>
<dbReference type="FunFam" id="3.20.20.450:FF:000001">
    <property type="entry name" value="Cyclic di-GMP phosphodiesterase yahA"/>
    <property type="match status" value="1"/>
</dbReference>
<sequence length="817" mass="94329">MGIATSQIQISSHIWNKNFMIAQINADCEITGINELFQQFIAIYGINEIDQHIEKMFTPFDIRLKRKKDWKDVWKSVNEFGHWNGHLMYFQSKKLLAKVEVTISTVNQEEDIQSASAYVIMAQDRTELINEDLNYDEQLRNLIDMKDAFDAASIIAVTDASGVITYVNDMFCHISKYSRHELIGKTHRVINSKHHPKQFFAEMWNTIMQGKVWRGEVENRAKDGSYYWMNTTIVPFLDDQGKPYQYVSIRSDISDRVIAETKLAKVLQHDFRRTIKNLQNCIFKLTRDHKQKIVFTLSEGRIAELLDITTEQVENIWIKEVWKEQFHHVEHYFEEAFQGESHQFEMRYGNKYYYISLSPVIEQGNVIEVVGSMIDITERKEAEETIHVMAHFDSLTNLPNRTSFNRALTDAIHTAQEKGSKIAVLFMDLDRFKTVNDTMGHSSGDKLLQSVALRLLGKLKGLGYVSRQGGDEFTMYLENANHAQVEWVAEHILADMAHPFIINGTEVYISPSIGISMFPQDGKTIDQLLRNADAAMYTAKDKGKNNYQFFTLELHHAITTRLELERDLRRAIEKEELELWYQPKVNLSSNKIIGMEALLRWNHPTQGMIAPNHFIHIAEETNLIVPIGEWVLREACRQMKSWYDQGITDINVAVNISLKQFMHDDFPALISEILLDIKLPPRYLELEITESVAQNAQYSIKVLDKIKQLGVSISIDDFGTGYSSLSYLSQFPIDRLKIDQSFVRNLNDNNKVIIRTILDIANHMGISVIAEGVETIDQVEFLKQLNCQEAQGYYYSKPLAIINANQFISTYKKIMIS</sequence>
<dbReference type="EMBL" id="CP097899">
    <property type="protein sequence ID" value="URN95299.1"/>
    <property type="molecule type" value="Genomic_DNA"/>
</dbReference>
<dbReference type="InterPro" id="IPR001633">
    <property type="entry name" value="EAL_dom"/>
</dbReference>
<dbReference type="SMART" id="SM00086">
    <property type="entry name" value="PAC"/>
    <property type="match status" value="2"/>
</dbReference>
<organism evidence="5 6">
    <name type="scientific">Candidatus Pristimantibacillus lignocellulolyticus</name>
    <dbReference type="NCBI Taxonomy" id="2994561"/>
    <lineage>
        <taxon>Bacteria</taxon>
        <taxon>Bacillati</taxon>
        <taxon>Bacillota</taxon>
        <taxon>Bacilli</taxon>
        <taxon>Bacillales</taxon>
        <taxon>Paenibacillaceae</taxon>
        <taxon>Candidatus Pristimantibacillus</taxon>
    </lineage>
</organism>
<dbReference type="InterPro" id="IPR052155">
    <property type="entry name" value="Biofilm_reg_signaling"/>
</dbReference>
<dbReference type="PANTHER" id="PTHR44757">
    <property type="entry name" value="DIGUANYLATE CYCLASE DGCP"/>
    <property type="match status" value="1"/>
</dbReference>
<dbReference type="InterPro" id="IPR035965">
    <property type="entry name" value="PAS-like_dom_sf"/>
</dbReference>
<feature type="domain" description="GGDEF" evidence="4">
    <location>
        <begin position="420"/>
        <end position="552"/>
    </location>
</feature>
<feature type="domain" description="PAS" evidence="1">
    <location>
        <begin position="135"/>
        <end position="197"/>
    </location>
</feature>
<dbReference type="PROSITE" id="PS50887">
    <property type="entry name" value="GGDEF"/>
    <property type="match status" value="1"/>
</dbReference>
<gene>
    <name evidence="5" type="ORF">NAG76_03305</name>
</gene>
<evidence type="ECO:0000259" key="2">
    <source>
        <dbReference type="PROSITE" id="PS50113"/>
    </source>
</evidence>
<dbReference type="NCBIfam" id="TIGR00254">
    <property type="entry name" value="GGDEF"/>
    <property type="match status" value="1"/>
</dbReference>
<dbReference type="NCBIfam" id="TIGR00229">
    <property type="entry name" value="sensory_box"/>
    <property type="match status" value="1"/>
</dbReference>
<dbReference type="PROSITE" id="PS50112">
    <property type="entry name" value="PAS"/>
    <property type="match status" value="1"/>
</dbReference>
<dbReference type="SMART" id="SM00052">
    <property type="entry name" value="EAL"/>
    <property type="match status" value="1"/>
</dbReference>
<dbReference type="SUPFAM" id="SSF141868">
    <property type="entry name" value="EAL domain-like"/>
    <property type="match status" value="1"/>
</dbReference>
<dbReference type="CDD" id="cd01949">
    <property type="entry name" value="GGDEF"/>
    <property type="match status" value="1"/>
</dbReference>
<proteinExistence type="predicted"/>
<dbReference type="PROSITE" id="PS50883">
    <property type="entry name" value="EAL"/>
    <property type="match status" value="1"/>
</dbReference>
<name>A0A9J6ZGJ0_9BACL</name>
<evidence type="ECO:0000259" key="1">
    <source>
        <dbReference type="PROSITE" id="PS50112"/>
    </source>
</evidence>
<dbReference type="Pfam" id="PF13426">
    <property type="entry name" value="PAS_9"/>
    <property type="match status" value="2"/>
</dbReference>
<dbReference type="CDD" id="cd00130">
    <property type="entry name" value="PAS"/>
    <property type="match status" value="1"/>
</dbReference>
<feature type="domain" description="PAC" evidence="2">
    <location>
        <begin position="213"/>
        <end position="265"/>
    </location>
</feature>
<dbReference type="Pfam" id="PF00563">
    <property type="entry name" value="EAL"/>
    <property type="match status" value="1"/>
</dbReference>
<dbReference type="Pfam" id="PF00990">
    <property type="entry name" value="GGDEF"/>
    <property type="match status" value="1"/>
</dbReference>
<dbReference type="SUPFAM" id="SSF55785">
    <property type="entry name" value="PYP-like sensor domain (PAS domain)"/>
    <property type="match status" value="2"/>
</dbReference>
<dbReference type="FunFam" id="3.30.70.270:FF:000001">
    <property type="entry name" value="Diguanylate cyclase domain protein"/>
    <property type="match status" value="1"/>
</dbReference>
<dbReference type="Proteomes" id="UP001056756">
    <property type="component" value="Chromosome"/>
</dbReference>
<feature type="domain" description="PAC" evidence="2">
    <location>
        <begin position="338"/>
        <end position="388"/>
    </location>
</feature>
<dbReference type="SMART" id="SM00267">
    <property type="entry name" value="GGDEF"/>
    <property type="match status" value="1"/>
</dbReference>
<dbReference type="SUPFAM" id="SSF55073">
    <property type="entry name" value="Nucleotide cyclase"/>
    <property type="match status" value="1"/>
</dbReference>
<reference evidence="5" key="1">
    <citation type="submission" date="2022-05" db="EMBL/GenBank/DDBJ databases">
        <title>Novel bacterial taxa in a minimal lignocellulolytic consortium and its capacity to transform plastics disclosed by genome-resolved metagenomics.</title>
        <authorList>
            <person name="Rodriguez C.A.D."/>
            <person name="Diaz-Garcia L."/>
            <person name="Herrera K."/>
            <person name="Tarazona N.A."/>
            <person name="Sproer C."/>
            <person name="Overmann J."/>
            <person name="Jimenez D.J."/>
        </authorList>
    </citation>
    <scope>NUCLEOTIDE SEQUENCE</scope>
    <source>
        <strain evidence="5">MAG5</strain>
    </source>
</reference>
<evidence type="ECO:0000259" key="3">
    <source>
        <dbReference type="PROSITE" id="PS50883"/>
    </source>
</evidence>
<dbReference type="Gene3D" id="3.30.450.20">
    <property type="entry name" value="PAS domain"/>
    <property type="match status" value="2"/>
</dbReference>
<evidence type="ECO:0000313" key="6">
    <source>
        <dbReference type="Proteomes" id="UP001056756"/>
    </source>
</evidence>
<dbReference type="KEGG" id="plig:NAG76_03305"/>
<feature type="domain" description="EAL" evidence="3">
    <location>
        <begin position="561"/>
        <end position="812"/>
    </location>
</feature>
<dbReference type="InterPro" id="IPR001610">
    <property type="entry name" value="PAC"/>
</dbReference>
<dbReference type="CDD" id="cd01948">
    <property type="entry name" value="EAL"/>
    <property type="match status" value="1"/>
</dbReference>
<dbReference type="InterPro" id="IPR029787">
    <property type="entry name" value="Nucleotide_cyclase"/>
</dbReference>
<dbReference type="AlphaFoldDB" id="A0A9J6ZGJ0"/>
<dbReference type="Gene3D" id="3.30.70.270">
    <property type="match status" value="1"/>
</dbReference>
<dbReference type="InterPro" id="IPR000014">
    <property type="entry name" value="PAS"/>
</dbReference>
<protein>
    <submittedName>
        <fullName evidence="5">EAL domain-containing protein</fullName>
    </submittedName>
</protein>
<dbReference type="InterPro" id="IPR000160">
    <property type="entry name" value="GGDEF_dom"/>
</dbReference>
<accession>A0A9J6ZGJ0</accession>
<dbReference type="PROSITE" id="PS50113">
    <property type="entry name" value="PAC"/>
    <property type="match status" value="2"/>
</dbReference>
<dbReference type="Gene3D" id="3.20.20.450">
    <property type="entry name" value="EAL domain"/>
    <property type="match status" value="1"/>
</dbReference>
<dbReference type="PANTHER" id="PTHR44757:SF2">
    <property type="entry name" value="BIOFILM ARCHITECTURE MAINTENANCE PROTEIN MBAA"/>
    <property type="match status" value="1"/>
</dbReference>
<dbReference type="InterPro" id="IPR043128">
    <property type="entry name" value="Rev_trsase/Diguanyl_cyclase"/>
</dbReference>
<dbReference type="InterPro" id="IPR000700">
    <property type="entry name" value="PAS-assoc_C"/>
</dbReference>